<sequence length="516" mass="58859">MIAFEFFLVGLWAASIPPGGLSAILEGPSGAIEAIQCERTTDKLRALTAEPKCEPGLKSKITSILGTFLPKPARTPEAVKMRSEITSSWDRNQDKVNFLIESSGVLTPLKKQLEEQLNWLEENRGEKFHDQLPMARKHLQDINQEITNIRYYRLTQLGGKYHTKLPVDLLESNILQKNSNSVVERVMNLITDFKILSQDEEFSLARVRVPSSESSLEETAEGFNVFAASEYAFEILDFLFKNGFIDPQGIRSIFQDEKIVREFVLYTARKPINRAILEFKSVNILMDNLTKQRFWTNMNKFTAVLGEKEKDFIDFVYLVEMVKSENNKIPNIMTTQSDVESFDQLFMCGKYLSKFASADSQMGTKLLGSDKEEIKNIIGQLITQNPYLGLARTHHTRDLEDVIVAIVNLFGFMEKELYPGIVSELLKNEKFLHPMCQFLRVPSTYTKPTEYFDLISLHSRIGLLETTGNLSEDLIIKKGNLINQYKAKYAKISDSQQNIFSNLEPRFQLSSLPEAP</sequence>
<organism evidence="2 3">
    <name type="scientific">Puccinia striiformis f. sp. tritici PST-78</name>
    <dbReference type="NCBI Taxonomy" id="1165861"/>
    <lineage>
        <taxon>Eukaryota</taxon>
        <taxon>Fungi</taxon>
        <taxon>Dikarya</taxon>
        <taxon>Basidiomycota</taxon>
        <taxon>Pucciniomycotina</taxon>
        <taxon>Pucciniomycetes</taxon>
        <taxon>Pucciniales</taxon>
        <taxon>Pucciniaceae</taxon>
        <taxon>Puccinia</taxon>
    </lineage>
</organism>
<evidence type="ECO:0000256" key="1">
    <source>
        <dbReference type="SAM" id="SignalP"/>
    </source>
</evidence>
<feature type="chain" id="PRO_5005550056" evidence="1">
    <location>
        <begin position="23"/>
        <end position="516"/>
    </location>
</feature>
<feature type="signal peptide" evidence="1">
    <location>
        <begin position="1"/>
        <end position="22"/>
    </location>
</feature>
<gene>
    <name evidence="2" type="ORF">PSTG_10389</name>
</gene>
<name>A0A0L0VAG3_9BASI</name>
<dbReference type="Proteomes" id="UP000054564">
    <property type="component" value="Unassembled WGS sequence"/>
</dbReference>
<keyword evidence="1" id="KW-0732">Signal</keyword>
<dbReference type="OrthoDB" id="10669820at2759"/>
<dbReference type="AlphaFoldDB" id="A0A0L0VAG3"/>
<proteinExistence type="predicted"/>
<dbReference type="EMBL" id="AJIL01000084">
    <property type="protein sequence ID" value="KNE96268.1"/>
    <property type="molecule type" value="Genomic_DNA"/>
</dbReference>
<keyword evidence="3" id="KW-1185">Reference proteome</keyword>
<comment type="caution">
    <text evidence="2">The sequence shown here is derived from an EMBL/GenBank/DDBJ whole genome shotgun (WGS) entry which is preliminary data.</text>
</comment>
<protein>
    <submittedName>
        <fullName evidence="2">Uncharacterized protein</fullName>
    </submittedName>
</protein>
<evidence type="ECO:0000313" key="2">
    <source>
        <dbReference type="EMBL" id="KNE96268.1"/>
    </source>
</evidence>
<accession>A0A0L0VAG3</accession>
<reference evidence="3" key="1">
    <citation type="submission" date="2014-03" db="EMBL/GenBank/DDBJ databases">
        <title>The Genome Sequence of Puccinia striiformis f. sp. tritici PST-78.</title>
        <authorList>
            <consortium name="The Broad Institute Genome Sequencing Platform"/>
            <person name="Cuomo C."/>
            <person name="Hulbert S."/>
            <person name="Chen X."/>
            <person name="Walker B."/>
            <person name="Young S.K."/>
            <person name="Zeng Q."/>
            <person name="Gargeya S."/>
            <person name="Fitzgerald M."/>
            <person name="Haas B."/>
            <person name="Abouelleil A."/>
            <person name="Alvarado L."/>
            <person name="Arachchi H.M."/>
            <person name="Berlin A.M."/>
            <person name="Chapman S.B."/>
            <person name="Goldberg J."/>
            <person name="Griggs A."/>
            <person name="Gujja S."/>
            <person name="Hansen M."/>
            <person name="Howarth C."/>
            <person name="Imamovic A."/>
            <person name="Larimer J."/>
            <person name="McCowan C."/>
            <person name="Montmayeur A."/>
            <person name="Murphy C."/>
            <person name="Neiman D."/>
            <person name="Pearson M."/>
            <person name="Priest M."/>
            <person name="Roberts A."/>
            <person name="Saif S."/>
            <person name="Shea T."/>
            <person name="Sisk P."/>
            <person name="Sykes S."/>
            <person name="Wortman J."/>
            <person name="Nusbaum C."/>
            <person name="Birren B."/>
        </authorList>
    </citation>
    <scope>NUCLEOTIDE SEQUENCE [LARGE SCALE GENOMIC DNA]</scope>
    <source>
        <strain evidence="3">race PST-78</strain>
    </source>
</reference>
<evidence type="ECO:0000313" key="3">
    <source>
        <dbReference type="Proteomes" id="UP000054564"/>
    </source>
</evidence>